<evidence type="ECO:0000256" key="1">
    <source>
        <dbReference type="SAM" id="Phobius"/>
    </source>
</evidence>
<reference evidence="2 3" key="1">
    <citation type="submission" date="2016-10" db="EMBL/GenBank/DDBJ databases">
        <authorList>
            <person name="de Groot N.N."/>
        </authorList>
    </citation>
    <scope>NUCLEOTIDE SEQUENCE [LARGE SCALE GENOMIC DNA]</scope>
    <source>
        <strain evidence="2 3">NLAE-zl-C202</strain>
    </source>
</reference>
<feature type="transmembrane region" description="Helical" evidence="1">
    <location>
        <begin position="140"/>
        <end position="160"/>
    </location>
</feature>
<feature type="transmembrane region" description="Helical" evidence="1">
    <location>
        <begin position="85"/>
        <end position="106"/>
    </location>
</feature>
<feature type="transmembrane region" description="Helical" evidence="1">
    <location>
        <begin position="112"/>
        <end position="133"/>
    </location>
</feature>
<evidence type="ECO:0000313" key="3">
    <source>
        <dbReference type="Proteomes" id="UP000183766"/>
    </source>
</evidence>
<keyword evidence="1" id="KW-1133">Transmembrane helix</keyword>
<keyword evidence="1" id="KW-0472">Membrane</keyword>
<dbReference type="Proteomes" id="UP000183766">
    <property type="component" value="Unassembled WGS sequence"/>
</dbReference>
<feature type="transmembrane region" description="Helical" evidence="1">
    <location>
        <begin position="209"/>
        <end position="236"/>
    </location>
</feature>
<feature type="transmembrane region" description="Helical" evidence="1">
    <location>
        <begin position="172"/>
        <end position="202"/>
    </location>
</feature>
<dbReference type="InterPro" id="IPR049458">
    <property type="entry name" value="EpsG-like"/>
</dbReference>
<dbReference type="Pfam" id="PF14897">
    <property type="entry name" value="EpsG"/>
    <property type="match status" value="1"/>
</dbReference>
<proteinExistence type="predicted"/>
<dbReference type="AlphaFoldDB" id="A0A1I5CXQ9"/>
<evidence type="ECO:0000313" key="2">
    <source>
        <dbReference type="EMBL" id="SFN91713.1"/>
    </source>
</evidence>
<organism evidence="2 3">
    <name type="scientific">Bacteroides xylanisolvens</name>
    <dbReference type="NCBI Taxonomy" id="371601"/>
    <lineage>
        <taxon>Bacteria</taxon>
        <taxon>Pseudomonadati</taxon>
        <taxon>Bacteroidota</taxon>
        <taxon>Bacteroidia</taxon>
        <taxon>Bacteroidales</taxon>
        <taxon>Bacteroidaceae</taxon>
        <taxon>Bacteroides</taxon>
    </lineage>
</organism>
<feature type="transmembrane region" description="Helical" evidence="1">
    <location>
        <begin position="293"/>
        <end position="310"/>
    </location>
</feature>
<feature type="transmembrane region" description="Helical" evidence="1">
    <location>
        <begin position="340"/>
        <end position="359"/>
    </location>
</feature>
<accession>A0A1I5CXQ9</accession>
<protein>
    <submittedName>
        <fullName evidence="2">EpsG family protein</fullName>
    </submittedName>
</protein>
<feature type="transmembrane region" description="Helical" evidence="1">
    <location>
        <begin position="27"/>
        <end position="42"/>
    </location>
</feature>
<sequence>MYFYFITILAILIPLLAQNKVLGLRISLFLLFILLGFQYELVQDWTPNIGRWKYANLNASIWDAGTGGRDIEPFFMYLLKLFKPITFFGWLILTTALFLLLLYYLMRWYVPAQYYWVTIFLFMLRTDYGLLFINSNRQCWSLMFAILSVLVLLEKIKIPVRIPFVRKSYTKYVISIVLVYVGAQCHSSAYIAFLIIPIYLWSHVYNGKWWLMLAIICNIFYIGKIFIDISALQVYMTMFSDEMMLNNVEGYIEQIGTEFNNNSFFEISCYNMIITAVCYYYHQMPQPLKFFSIMWYVGLLLSSYLPSNVARMGEFMYYYLLLVLPFVVMSLRTERTKTMVRIRSLAFSILIFYCVWSSWNNMHHYLYERWMDYISVFEAPRWI</sequence>
<feature type="transmembrane region" description="Helical" evidence="1">
    <location>
        <begin position="316"/>
        <end position="333"/>
    </location>
</feature>
<gene>
    <name evidence="2" type="ORF">SAMN05216250_15217</name>
</gene>
<name>A0A1I5CXQ9_9BACE</name>
<dbReference type="RefSeq" id="WP_074911278.1">
    <property type="nucleotide sequence ID" value="NZ_CP042282.1"/>
</dbReference>
<dbReference type="EMBL" id="FOUM01000052">
    <property type="protein sequence ID" value="SFN91713.1"/>
    <property type="molecule type" value="Genomic_DNA"/>
</dbReference>
<keyword evidence="1" id="KW-0812">Transmembrane</keyword>